<protein>
    <submittedName>
        <fullName evidence="12">6-phospho-beta-glucosidase</fullName>
        <ecNumber evidence="12">3.2.1.86</ecNumber>
    </submittedName>
</protein>
<keyword evidence="2 8" id="KW-0479">Metal-binding</keyword>
<keyword evidence="8" id="KW-0170">Cobalt</keyword>
<evidence type="ECO:0000256" key="4">
    <source>
        <dbReference type="ARBA" id="ARBA00023027"/>
    </source>
</evidence>
<dbReference type="GO" id="GO:0008706">
    <property type="term" value="F:6-phospho-beta-glucosidase activity"/>
    <property type="evidence" value="ECO:0007669"/>
    <property type="project" value="UniProtKB-EC"/>
</dbReference>
<reference evidence="12 13" key="1">
    <citation type="submission" date="2019-01" db="EMBL/GenBank/DDBJ databases">
        <authorList>
            <consortium name="Pathogen Informatics"/>
        </authorList>
    </citation>
    <scope>NUCLEOTIDE SEQUENCE [LARGE SCALE GENOMIC DNA]</scope>
    <source>
        <strain evidence="12 13">NCTC10172</strain>
    </source>
</reference>
<feature type="binding site" evidence="7">
    <location>
        <position position="150"/>
    </location>
    <ligand>
        <name>substrate</name>
    </ligand>
</feature>
<feature type="binding site" evidence="7">
    <location>
        <position position="96"/>
    </location>
    <ligand>
        <name>substrate</name>
    </ligand>
</feature>
<dbReference type="KEGG" id="ahk:NCTC10172_00843"/>
<keyword evidence="3 10" id="KW-0378">Hydrolase</keyword>
<accession>A0A449BK47</accession>
<evidence type="ECO:0000256" key="2">
    <source>
        <dbReference type="ARBA" id="ARBA00022723"/>
    </source>
</evidence>
<feature type="binding site" evidence="8">
    <location>
        <position position="202"/>
    </location>
    <ligand>
        <name>Mn(2+)</name>
        <dbReference type="ChEBI" id="CHEBI:29035"/>
    </ligand>
</feature>
<dbReference type="PRINTS" id="PR00732">
    <property type="entry name" value="GLHYDRLASE4"/>
</dbReference>
<keyword evidence="13" id="KW-1185">Reference proteome</keyword>
<dbReference type="InterPro" id="IPR015955">
    <property type="entry name" value="Lactate_DH/Glyco_Ohase_4_C"/>
</dbReference>
<dbReference type="InterPro" id="IPR022616">
    <property type="entry name" value="Glyco_hydro_4_C"/>
</dbReference>
<keyword evidence="8" id="KW-0533">Nickel</keyword>
<dbReference type="Gene3D" id="3.90.110.10">
    <property type="entry name" value="Lactate dehydrogenase/glycoside hydrolase, family 4, C-terminal"/>
    <property type="match status" value="1"/>
</dbReference>
<keyword evidence="6 10" id="KW-0326">Glycosidase</keyword>
<evidence type="ECO:0000256" key="5">
    <source>
        <dbReference type="ARBA" id="ARBA00023211"/>
    </source>
</evidence>
<gene>
    <name evidence="12" type="primary">chbF</name>
    <name evidence="12" type="ORF">NCTC10172_00843</name>
</gene>
<evidence type="ECO:0000256" key="1">
    <source>
        <dbReference type="ARBA" id="ARBA00010141"/>
    </source>
</evidence>
<dbReference type="EC" id="3.2.1.86" evidence="12"/>
<feature type="binding site" evidence="8">
    <location>
        <position position="172"/>
    </location>
    <ligand>
        <name>Mn(2+)</name>
        <dbReference type="ChEBI" id="CHEBI:29035"/>
    </ligand>
</feature>
<dbReference type="Pfam" id="PF02056">
    <property type="entry name" value="Glyco_hydro_4"/>
    <property type="match status" value="1"/>
</dbReference>
<evidence type="ECO:0000256" key="10">
    <source>
        <dbReference type="RuleBase" id="RU361152"/>
    </source>
</evidence>
<dbReference type="InterPro" id="IPR036291">
    <property type="entry name" value="NAD(P)-bd_dom_sf"/>
</dbReference>
<evidence type="ECO:0000256" key="9">
    <source>
        <dbReference type="PIRSR" id="PIRSR601088-4"/>
    </source>
</evidence>
<dbReference type="GO" id="GO:0046872">
    <property type="term" value="F:metal ion binding"/>
    <property type="evidence" value="ECO:0007669"/>
    <property type="project" value="UniProtKB-KW"/>
</dbReference>
<dbReference type="SUPFAM" id="SSF51735">
    <property type="entry name" value="NAD(P)-binding Rossmann-fold domains"/>
    <property type="match status" value="1"/>
</dbReference>
<evidence type="ECO:0000256" key="3">
    <source>
        <dbReference type="ARBA" id="ARBA00022801"/>
    </source>
</evidence>
<evidence type="ECO:0000259" key="11">
    <source>
        <dbReference type="Pfam" id="PF11975"/>
    </source>
</evidence>
<comment type="cofactor">
    <cofactor evidence="10">
        <name>NAD(+)</name>
        <dbReference type="ChEBI" id="CHEBI:57540"/>
    </cofactor>
    <text evidence="10">Binds 1 NAD(+) per subunit.</text>
</comment>
<evidence type="ECO:0000256" key="6">
    <source>
        <dbReference type="ARBA" id="ARBA00023295"/>
    </source>
</evidence>
<feature type="site" description="Increases basicity of active site Tyr" evidence="9">
    <location>
        <position position="112"/>
    </location>
</feature>
<dbReference type="GO" id="GO:0005975">
    <property type="term" value="P:carbohydrate metabolic process"/>
    <property type="evidence" value="ECO:0007669"/>
    <property type="project" value="InterPro"/>
</dbReference>
<organism evidence="12 13">
    <name type="scientific">Acholeplasma hippikon</name>
    <dbReference type="NCBI Taxonomy" id="264636"/>
    <lineage>
        <taxon>Bacteria</taxon>
        <taxon>Bacillati</taxon>
        <taxon>Mycoplasmatota</taxon>
        <taxon>Mollicutes</taxon>
        <taxon>Acholeplasmatales</taxon>
        <taxon>Acholeplasmataceae</taxon>
        <taxon>Acholeplasma</taxon>
    </lineage>
</organism>
<evidence type="ECO:0000256" key="7">
    <source>
        <dbReference type="PIRSR" id="PIRSR601088-2"/>
    </source>
</evidence>
<dbReference type="EMBL" id="LR215050">
    <property type="protein sequence ID" value="VEU82819.1"/>
    <property type="molecule type" value="Genomic_DNA"/>
</dbReference>
<dbReference type="PANTHER" id="PTHR32092">
    <property type="entry name" value="6-PHOSPHO-BETA-GLUCOSIDASE-RELATED"/>
    <property type="match status" value="1"/>
</dbReference>
<keyword evidence="5 8" id="KW-0464">Manganese</keyword>
<dbReference type="PANTHER" id="PTHR32092:SF5">
    <property type="entry name" value="6-PHOSPHO-BETA-GLUCOSIDASE"/>
    <property type="match status" value="1"/>
</dbReference>
<dbReference type="Gene3D" id="3.40.50.720">
    <property type="entry name" value="NAD(P)-binding Rossmann-like Domain"/>
    <property type="match status" value="1"/>
</dbReference>
<keyword evidence="8" id="KW-0408">Iron</keyword>
<name>A0A449BK47_9MOLU</name>
<keyword evidence="4 10" id="KW-0520">NAD</keyword>
<dbReference type="STRING" id="1408416.GCA_000702765_00281"/>
<evidence type="ECO:0000313" key="13">
    <source>
        <dbReference type="Proteomes" id="UP000290909"/>
    </source>
</evidence>
<dbReference type="SUPFAM" id="SSF56327">
    <property type="entry name" value="LDH C-terminal domain-like"/>
    <property type="match status" value="1"/>
</dbReference>
<evidence type="ECO:0000313" key="12">
    <source>
        <dbReference type="EMBL" id="VEU82819.1"/>
    </source>
</evidence>
<evidence type="ECO:0000256" key="8">
    <source>
        <dbReference type="PIRSR" id="PIRSR601088-3"/>
    </source>
</evidence>
<comment type="similarity">
    <text evidence="1 10">Belongs to the glycosyl hydrolase 4 family.</text>
</comment>
<dbReference type="GO" id="GO:0016616">
    <property type="term" value="F:oxidoreductase activity, acting on the CH-OH group of donors, NAD or NADP as acceptor"/>
    <property type="evidence" value="ECO:0007669"/>
    <property type="project" value="InterPro"/>
</dbReference>
<proteinExistence type="inferred from homology"/>
<dbReference type="InterPro" id="IPR001088">
    <property type="entry name" value="Glyco_hydro_4"/>
</dbReference>
<feature type="domain" description="Glycosyl hydrolase family 4 C-terminal" evidence="11">
    <location>
        <begin position="197"/>
        <end position="403"/>
    </location>
</feature>
<dbReference type="Proteomes" id="UP000290909">
    <property type="component" value="Chromosome"/>
</dbReference>
<dbReference type="AlphaFoldDB" id="A0A449BK47"/>
<dbReference type="Pfam" id="PF11975">
    <property type="entry name" value="Glyco_hydro_4C"/>
    <property type="match status" value="1"/>
</dbReference>
<sequence>MPKKLKISIIGAGSSYTPEFVYNVIKFYKNVPVTELMLIDLENNEKHLKTIYDFSKQMLDKAKLKINLTYSTNRKVALVDSHYVVIQIRVGKMESRLYDETLPAEYGLLGHETFGIGGLFNALRTVPVIFDIIEDVKDVCPQAWVLNVTNPTGIISEAIFRYSEFDRFIGVCSDPVQITNDLAEALGAPKEEIIPYFAGINHLSFVTNLYWNHKDWLPKILKNDEMLQKFKYDKTYLKNLETYPHIDFDYYINYDEILADYLNDIKNGKIRANEVMKVEKTLFDHYSNLANDYDPELMKLRNGKDYSLQCLDIISGIHNNSKEYMVLDTINRGHITDLSEDCAIEITCRITDRGPLPVHIGRLPLQIRGVIQHVKSYEELLVDAIYEKNINKALMAFQNHPHTTSFKQTKKAFDALYEKNKSHLGYYGEYKKWN</sequence>